<proteinExistence type="predicted"/>
<name>A0A9W8IVU6_9AGAR</name>
<comment type="caution">
    <text evidence="1">The sequence shown here is derived from an EMBL/GenBank/DDBJ whole genome shotgun (WGS) entry which is preliminary data.</text>
</comment>
<evidence type="ECO:0000313" key="1">
    <source>
        <dbReference type="EMBL" id="KAJ2923625.1"/>
    </source>
</evidence>
<gene>
    <name evidence="1" type="ORF">H1R20_g13470</name>
</gene>
<evidence type="ECO:0000313" key="2">
    <source>
        <dbReference type="Proteomes" id="UP001140091"/>
    </source>
</evidence>
<protein>
    <submittedName>
        <fullName evidence="1">Uncharacterized protein</fullName>
    </submittedName>
</protein>
<accession>A0A9W8IVU6</accession>
<reference evidence="1" key="1">
    <citation type="submission" date="2022-06" db="EMBL/GenBank/DDBJ databases">
        <title>Genome Sequence of Candolleomyces eurysporus.</title>
        <authorList>
            <person name="Buettner E."/>
        </authorList>
    </citation>
    <scope>NUCLEOTIDE SEQUENCE</scope>
    <source>
        <strain evidence="1">VTCC 930004</strain>
    </source>
</reference>
<feature type="non-terminal residue" evidence="1">
    <location>
        <position position="49"/>
    </location>
</feature>
<dbReference type="Proteomes" id="UP001140091">
    <property type="component" value="Unassembled WGS sequence"/>
</dbReference>
<dbReference type="EMBL" id="JANBPK010001305">
    <property type="protein sequence ID" value="KAJ2923625.1"/>
    <property type="molecule type" value="Genomic_DNA"/>
</dbReference>
<dbReference type="AlphaFoldDB" id="A0A9W8IVU6"/>
<keyword evidence="2" id="KW-1185">Reference proteome</keyword>
<sequence length="49" mass="5402">MLECFAHNDTLTSRTPNANIVLTWSSSTTFLNFRQLIQASGVDVAFIVA</sequence>
<organism evidence="1 2">
    <name type="scientific">Candolleomyces eurysporus</name>
    <dbReference type="NCBI Taxonomy" id="2828524"/>
    <lineage>
        <taxon>Eukaryota</taxon>
        <taxon>Fungi</taxon>
        <taxon>Dikarya</taxon>
        <taxon>Basidiomycota</taxon>
        <taxon>Agaricomycotina</taxon>
        <taxon>Agaricomycetes</taxon>
        <taxon>Agaricomycetidae</taxon>
        <taxon>Agaricales</taxon>
        <taxon>Agaricineae</taxon>
        <taxon>Psathyrellaceae</taxon>
        <taxon>Candolleomyces</taxon>
    </lineage>
</organism>